<gene>
    <name evidence="1" type="ORF">FGO68_gene7024</name>
</gene>
<accession>A0A8J8NBE4</accession>
<evidence type="ECO:0000313" key="2">
    <source>
        <dbReference type="Proteomes" id="UP000785679"/>
    </source>
</evidence>
<keyword evidence="2" id="KW-1185">Reference proteome</keyword>
<dbReference type="AlphaFoldDB" id="A0A8J8NBE4"/>
<name>A0A8J8NBE4_HALGN</name>
<proteinExistence type="predicted"/>
<organism evidence="1 2">
    <name type="scientific">Halteria grandinella</name>
    <dbReference type="NCBI Taxonomy" id="5974"/>
    <lineage>
        <taxon>Eukaryota</taxon>
        <taxon>Sar</taxon>
        <taxon>Alveolata</taxon>
        <taxon>Ciliophora</taxon>
        <taxon>Intramacronucleata</taxon>
        <taxon>Spirotrichea</taxon>
        <taxon>Stichotrichia</taxon>
        <taxon>Sporadotrichida</taxon>
        <taxon>Halteriidae</taxon>
        <taxon>Halteria</taxon>
    </lineage>
</organism>
<reference evidence="1" key="1">
    <citation type="submission" date="2019-06" db="EMBL/GenBank/DDBJ databases">
        <authorList>
            <person name="Zheng W."/>
        </authorList>
    </citation>
    <scope>NUCLEOTIDE SEQUENCE</scope>
    <source>
        <strain evidence="1">QDHG01</strain>
    </source>
</reference>
<sequence>MKLTVVLNFVMNQMTSTSKKQPFDIIRQYHIDVGTNPEQFTQKLNHLSSLLNQRRTTLVHKMQGYREELERLEGMKLSMGQTQQCMKNHQEAIDMQQRQIKQEQKRPKKVEPMHTTNEISVFSSVLDDCSYGENMPFKLF</sequence>
<evidence type="ECO:0000313" key="1">
    <source>
        <dbReference type="EMBL" id="TNV71866.1"/>
    </source>
</evidence>
<protein>
    <submittedName>
        <fullName evidence="1">Uncharacterized protein</fullName>
    </submittedName>
</protein>
<dbReference type="EMBL" id="RRYP01026291">
    <property type="protein sequence ID" value="TNV71866.1"/>
    <property type="molecule type" value="Genomic_DNA"/>
</dbReference>
<comment type="caution">
    <text evidence="1">The sequence shown here is derived from an EMBL/GenBank/DDBJ whole genome shotgun (WGS) entry which is preliminary data.</text>
</comment>
<dbReference type="Proteomes" id="UP000785679">
    <property type="component" value="Unassembled WGS sequence"/>
</dbReference>